<feature type="domain" description="RRM" evidence="4">
    <location>
        <begin position="268"/>
        <end position="353"/>
    </location>
</feature>
<feature type="compositionally biased region" description="Basic and acidic residues" evidence="3">
    <location>
        <begin position="383"/>
        <end position="399"/>
    </location>
</feature>
<feature type="domain" description="HTH La-type RNA-binding" evidence="5">
    <location>
        <begin position="139"/>
        <end position="229"/>
    </location>
</feature>
<dbReference type="AlphaFoldDB" id="A0A9P4N8Q3"/>
<evidence type="ECO:0000256" key="1">
    <source>
        <dbReference type="ARBA" id="ARBA00022884"/>
    </source>
</evidence>
<dbReference type="InterPro" id="IPR035979">
    <property type="entry name" value="RBD_domain_sf"/>
</dbReference>
<reference evidence="7" key="1">
    <citation type="journal article" date="2020" name="Stud. Mycol.">
        <title>101 Dothideomycetes genomes: A test case for predicting lifestyles and emergence of pathogens.</title>
        <authorList>
            <person name="Haridas S."/>
            <person name="Albert R."/>
            <person name="Binder M."/>
            <person name="Bloem J."/>
            <person name="LaButti K."/>
            <person name="Salamov A."/>
            <person name="Andreopoulos B."/>
            <person name="Baker S."/>
            <person name="Barry K."/>
            <person name="Bills G."/>
            <person name="Bluhm B."/>
            <person name="Cannon C."/>
            <person name="Castanera R."/>
            <person name="Culley D."/>
            <person name="Daum C."/>
            <person name="Ezra D."/>
            <person name="Gonzalez J."/>
            <person name="Henrissat B."/>
            <person name="Kuo A."/>
            <person name="Liang C."/>
            <person name="Lipzen A."/>
            <person name="Lutzoni F."/>
            <person name="Magnuson J."/>
            <person name="Mondo S."/>
            <person name="Nolan M."/>
            <person name="Ohm R."/>
            <person name="Pangilinan J."/>
            <person name="Park H.-J."/>
            <person name="Ramirez L."/>
            <person name="Alfaro M."/>
            <person name="Sun H."/>
            <person name="Tritt A."/>
            <person name="Yoshinaga Y."/>
            <person name="Zwiers L.-H."/>
            <person name="Turgeon B."/>
            <person name="Goodwin S."/>
            <person name="Spatafora J."/>
            <person name="Crous P."/>
            <person name="Grigoriev I."/>
        </authorList>
    </citation>
    <scope>NUCLEOTIDE SEQUENCE [LARGE SCALE GENOMIC DNA]</scope>
    <source>
        <strain evidence="7">CBS 304.66</strain>
    </source>
</reference>
<gene>
    <name evidence="6" type="ORF">CC78DRAFT_615532</name>
</gene>
<dbReference type="GO" id="GO:0003729">
    <property type="term" value="F:mRNA binding"/>
    <property type="evidence" value="ECO:0007669"/>
    <property type="project" value="TreeGrafter"/>
</dbReference>
<evidence type="ECO:0000256" key="3">
    <source>
        <dbReference type="SAM" id="MobiDB-lite"/>
    </source>
</evidence>
<dbReference type="Proteomes" id="UP000800093">
    <property type="component" value="Unassembled WGS sequence"/>
</dbReference>
<dbReference type="PROSITE" id="PS50961">
    <property type="entry name" value="HTH_LA"/>
    <property type="match status" value="1"/>
</dbReference>
<feature type="compositionally biased region" description="Basic and acidic residues" evidence="3">
    <location>
        <begin position="43"/>
        <end position="64"/>
    </location>
</feature>
<feature type="compositionally biased region" description="Basic and acidic residues" evidence="3">
    <location>
        <begin position="98"/>
        <end position="108"/>
    </location>
</feature>
<dbReference type="SUPFAM" id="SSF46785">
    <property type="entry name" value="Winged helix' DNA-binding domain"/>
    <property type="match status" value="1"/>
</dbReference>
<dbReference type="InterPro" id="IPR006630">
    <property type="entry name" value="La_HTH"/>
</dbReference>
<sequence length="514" mass="59627">MSDGRSAVAAESAQHPAEKAAAQNVQDGDATYPTVETANNSKAEVDAKQAEEIQKAIMEGKETVAEAVESSNTAEKVATDTNPEDANWDSENNDENGGYEKKRRYDDRKHHRRNNYSRGNMRNYSDFRDSKFRNPDFDNLPESNDPVEIRNQVEFYFSTQNLSTDWHLFEMMEGPKNLPVPIKHLHDFKRMRRFKPYSDVVAALRESEHLVVVGDSTFAATGQVTGNEAVKRKEPLLVPTSKNDEKYKPSLWSLFNRVRKQSQHKVETSIYAKDFGAEAQAGQIALENFFKQYGAVVVRKRRDNNNLWKGSVFVEFENEELQQEFLKQNPTPKYNGRNIIVMSKKAYIEMKCKEKGITPPWEKDHEADEGKHRGGYRGRGYRGRREQYSNRRGDRDRYRSRSPRGRRHYSSEDDEYGRDQYGDRSPREHRDNSSEDSQDWNSRRNKFQKSKEFRGGKRDRRNTDIPVDEDGIPILRDTTKEDDSISKSTKRKANDNEHYDGPLKKTKLVIKEDD</sequence>
<evidence type="ECO:0000313" key="7">
    <source>
        <dbReference type="Proteomes" id="UP000800093"/>
    </source>
</evidence>
<dbReference type="SMART" id="SM00715">
    <property type="entry name" value="LA"/>
    <property type="match status" value="1"/>
</dbReference>
<dbReference type="SUPFAM" id="SSF54928">
    <property type="entry name" value="RNA-binding domain, RBD"/>
    <property type="match status" value="1"/>
</dbReference>
<dbReference type="InterPro" id="IPR036388">
    <property type="entry name" value="WH-like_DNA-bd_sf"/>
</dbReference>
<proteinExistence type="predicted"/>
<dbReference type="Gene3D" id="1.10.10.10">
    <property type="entry name" value="Winged helix-like DNA-binding domain superfamily/Winged helix DNA-binding domain"/>
    <property type="match status" value="1"/>
</dbReference>
<dbReference type="PANTHER" id="PTHR22792:SF140">
    <property type="entry name" value="ACHILLES, ISOFORM A"/>
    <property type="match status" value="1"/>
</dbReference>
<protein>
    <submittedName>
        <fullName evidence="6">Uncharacterized protein</fullName>
    </submittedName>
</protein>
<dbReference type="CDD" id="cd12291">
    <property type="entry name" value="RRM1_La"/>
    <property type="match status" value="1"/>
</dbReference>
<evidence type="ECO:0000313" key="6">
    <source>
        <dbReference type="EMBL" id="KAF2265991.1"/>
    </source>
</evidence>
<dbReference type="Pfam" id="PF05383">
    <property type="entry name" value="La"/>
    <property type="match status" value="1"/>
</dbReference>
<feature type="compositionally biased region" description="Basic residues" evidence="3">
    <location>
        <begin position="373"/>
        <end position="382"/>
    </location>
</feature>
<name>A0A9P4N8Q3_9PLEO</name>
<comment type="caution">
    <text evidence="6">The sequence shown here is derived from an EMBL/GenBank/DDBJ whole genome shotgun (WGS) entry which is preliminary data.</text>
</comment>
<evidence type="ECO:0000259" key="4">
    <source>
        <dbReference type="PROSITE" id="PS50102"/>
    </source>
</evidence>
<organism evidence="6 7">
    <name type="scientific">Lojkania enalia</name>
    <dbReference type="NCBI Taxonomy" id="147567"/>
    <lineage>
        <taxon>Eukaryota</taxon>
        <taxon>Fungi</taxon>
        <taxon>Dikarya</taxon>
        <taxon>Ascomycota</taxon>
        <taxon>Pezizomycotina</taxon>
        <taxon>Dothideomycetes</taxon>
        <taxon>Pleosporomycetidae</taxon>
        <taxon>Pleosporales</taxon>
        <taxon>Pleosporales incertae sedis</taxon>
        <taxon>Lojkania</taxon>
    </lineage>
</organism>
<feature type="region of interest" description="Disordered" evidence="3">
    <location>
        <begin position="1"/>
        <end position="130"/>
    </location>
</feature>
<dbReference type="GO" id="GO:0005634">
    <property type="term" value="C:nucleus"/>
    <property type="evidence" value="ECO:0007669"/>
    <property type="project" value="TreeGrafter"/>
</dbReference>
<dbReference type="InterPro" id="IPR036390">
    <property type="entry name" value="WH_DNA-bd_sf"/>
</dbReference>
<evidence type="ECO:0000256" key="2">
    <source>
        <dbReference type="PROSITE-ProRule" id="PRU00332"/>
    </source>
</evidence>
<feature type="region of interest" description="Disordered" evidence="3">
    <location>
        <begin position="358"/>
        <end position="514"/>
    </location>
</feature>
<feature type="compositionally biased region" description="Acidic residues" evidence="3">
    <location>
        <begin position="82"/>
        <end position="94"/>
    </location>
</feature>
<dbReference type="InterPro" id="IPR012677">
    <property type="entry name" value="Nucleotide-bd_a/b_plait_sf"/>
</dbReference>
<keyword evidence="1 2" id="KW-0694">RNA-binding</keyword>
<dbReference type="InterPro" id="IPR000504">
    <property type="entry name" value="RRM_dom"/>
</dbReference>
<dbReference type="OrthoDB" id="439993at2759"/>
<keyword evidence="7" id="KW-1185">Reference proteome</keyword>
<evidence type="ECO:0000259" key="5">
    <source>
        <dbReference type="PROSITE" id="PS50961"/>
    </source>
</evidence>
<dbReference type="PROSITE" id="PS50102">
    <property type="entry name" value="RRM"/>
    <property type="match status" value="1"/>
</dbReference>
<dbReference type="PANTHER" id="PTHR22792">
    <property type="entry name" value="LUPUS LA PROTEIN-RELATED"/>
    <property type="match status" value="1"/>
</dbReference>
<feature type="compositionally biased region" description="Basic and acidic residues" evidence="3">
    <location>
        <begin position="492"/>
        <end position="514"/>
    </location>
</feature>
<dbReference type="SMART" id="SM00360">
    <property type="entry name" value="RRM"/>
    <property type="match status" value="1"/>
</dbReference>
<accession>A0A9P4N8Q3</accession>
<feature type="compositionally biased region" description="Basic and acidic residues" evidence="3">
    <location>
        <begin position="417"/>
        <end position="433"/>
    </location>
</feature>
<dbReference type="EMBL" id="ML986602">
    <property type="protein sequence ID" value="KAF2265991.1"/>
    <property type="molecule type" value="Genomic_DNA"/>
</dbReference>
<dbReference type="Gene3D" id="3.30.70.330">
    <property type="match status" value="1"/>
</dbReference>
<feature type="compositionally biased region" description="Basic and acidic residues" evidence="3">
    <location>
        <begin position="358"/>
        <end position="372"/>
    </location>
</feature>
<dbReference type="InterPro" id="IPR045180">
    <property type="entry name" value="La_dom_prot"/>
</dbReference>